<keyword evidence="9" id="KW-1185">Reference proteome</keyword>
<keyword evidence="5 6" id="KW-0482">Metalloprotease</keyword>
<keyword evidence="4 6" id="KW-0862">Zinc</keyword>
<dbReference type="KEGG" id="pex:IZT61_19630"/>
<evidence type="ECO:0000256" key="5">
    <source>
        <dbReference type="ARBA" id="ARBA00023049"/>
    </source>
</evidence>
<evidence type="ECO:0000256" key="2">
    <source>
        <dbReference type="ARBA" id="ARBA00022723"/>
    </source>
</evidence>
<dbReference type="Proteomes" id="UP000594759">
    <property type="component" value="Chromosome"/>
</dbReference>
<dbReference type="Pfam" id="PF01432">
    <property type="entry name" value="Peptidase_M3"/>
    <property type="match status" value="1"/>
</dbReference>
<dbReference type="GO" id="GO:0006508">
    <property type="term" value="P:proteolysis"/>
    <property type="evidence" value="ECO:0007669"/>
    <property type="project" value="UniProtKB-KW"/>
</dbReference>
<comment type="similarity">
    <text evidence="6">Belongs to the peptidase M3 family.</text>
</comment>
<keyword evidence="1 6" id="KW-0645">Protease</keyword>
<dbReference type="InterPro" id="IPR001567">
    <property type="entry name" value="Pept_M3A_M3B_dom"/>
</dbReference>
<evidence type="ECO:0000256" key="6">
    <source>
        <dbReference type="RuleBase" id="RU003435"/>
    </source>
</evidence>
<organism evidence="8 9">
    <name type="scientific">Pedobacter endophyticus</name>
    <dbReference type="NCBI Taxonomy" id="2789740"/>
    <lineage>
        <taxon>Bacteria</taxon>
        <taxon>Pseudomonadati</taxon>
        <taxon>Bacteroidota</taxon>
        <taxon>Sphingobacteriia</taxon>
        <taxon>Sphingobacteriales</taxon>
        <taxon>Sphingobacteriaceae</taxon>
        <taxon>Pedobacter</taxon>
    </lineage>
</organism>
<dbReference type="NCBIfam" id="TIGR02289">
    <property type="entry name" value="M3_not_pepF"/>
    <property type="match status" value="1"/>
</dbReference>
<keyword evidence="2 6" id="KW-0479">Metal-binding</keyword>
<evidence type="ECO:0000256" key="1">
    <source>
        <dbReference type="ARBA" id="ARBA00022670"/>
    </source>
</evidence>
<evidence type="ECO:0000256" key="4">
    <source>
        <dbReference type="ARBA" id="ARBA00022833"/>
    </source>
</evidence>
<dbReference type="RefSeq" id="WP_196098701.1">
    <property type="nucleotide sequence ID" value="NZ_CP064939.1"/>
</dbReference>
<comment type="cofactor">
    <cofactor evidence="6">
        <name>Zn(2+)</name>
        <dbReference type="ChEBI" id="CHEBI:29105"/>
    </cofactor>
    <text evidence="6">Binds 1 zinc ion.</text>
</comment>
<dbReference type="PANTHER" id="PTHR11804">
    <property type="entry name" value="PROTEASE M3 THIMET OLIGOPEPTIDASE-RELATED"/>
    <property type="match status" value="1"/>
</dbReference>
<dbReference type="GO" id="GO:0006518">
    <property type="term" value="P:peptide metabolic process"/>
    <property type="evidence" value="ECO:0007669"/>
    <property type="project" value="TreeGrafter"/>
</dbReference>
<dbReference type="EMBL" id="CP064939">
    <property type="protein sequence ID" value="QPH39234.1"/>
    <property type="molecule type" value="Genomic_DNA"/>
</dbReference>
<feature type="domain" description="Peptidase M3A/M3B catalytic" evidence="7">
    <location>
        <begin position="172"/>
        <end position="556"/>
    </location>
</feature>
<dbReference type="SUPFAM" id="SSF55486">
    <property type="entry name" value="Metalloproteases ('zincins'), catalytic domain"/>
    <property type="match status" value="1"/>
</dbReference>
<evidence type="ECO:0000256" key="3">
    <source>
        <dbReference type="ARBA" id="ARBA00022801"/>
    </source>
</evidence>
<dbReference type="InterPro" id="IPR045090">
    <property type="entry name" value="Pept_M3A_M3B"/>
</dbReference>
<name>A0A7S9KYJ8_9SPHI</name>
<reference evidence="8 9" key="1">
    <citation type="submission" date="2020-11" db="EMBL/GenBank/DDBJ databases">
        <title>Pedobacter endophytica, an endophytic bacteria isolated form Carex pumila.</title>
        <authorList>
            <person name="Peng Y."/>
            <person name="Jiang L."/>
            <person name="Lee J."/>
        </authorList>
    </citation>
    <scope>NUCLEOTIDE SEQUENCE [LARGE SCALE GENOMIC DNA]</scope>
    <source>
        <strain evidence="8 9">JBR3-12</strain>
    </source>
</reference>
<evidence type="ECO:0000313" key="8">
    <source>
        <dbReference type="EMBL" id="QPH39234.1"/>
    </source>
</evidence>
<protein>
    <submittedName>
        <fullName evidence="8">M3 family oligoendopeptidase</fullName>
    </submittedName>
</protein>
<evidence type="ECO:0000259" key="7">
    <source>
        <dbReference type="Pfam" id="PF01432"/>
    </source>
</evidence>
<dbReference type="GO" id="GO:0004222">
    <property type="term" value="F:metalloendopeptidase activity"/>
    <property type="evidence" value="ECO:0007669"/>
    <property type="project" value="InterPro"/>
</dbReference>
<sequence length="568" mass="65925">MIIEKKTRTYIPQDLKITWESLEPIFTELQNRPITSLDELEQWLKDRSELEAALEEDFAWRYIKMSCDTANEELVKSFQYFAEEIEPKISPLSNELNKKFVESSFMDDLDKEKFFVYSRAIKKALEIYREENIDLFTQLQVKQQKYQAITGAMSVEINGQEYTLEQASIFIKDLNREVRENAWRTIQQRRLIDKDNLNILFDELIKLRHQVALNAGFENYRDYMFQSLGRFDYTPQDCYDFANAIEKEIVPILKEQAEKRGEALGLATLKPWDLEVSISGKPALKPFNNGEELIDKSIACFNAIDEKLGIKLATMKANNLFDVESRKGKAPGGYNYPLAETGAPFIFMNSANSLRDLTTMVHEGGHAIHTFLTANLELNDFKHCPSEVAELASMSMELISMDSWDVYFDNEEDLIRAKKEQLADVLKTLPWVAVIDQYQHWIYTNPEHTAADREETFKQIYNRFGAGFADWTDLEQQFGNVWQKQLHLFEVPFYYIEYAIAQLGAIAVWKNYKENPAKALDQYLEALSLGYTKPMNEIYETAGIKFDFSADYVSELAQFVKDELEKLG</sequence>
<dbReference type="PANTHER" id="PTHR11804:SF48">
    <property type="entry name" value="PUTATIVE-RELATED"/>
    <property type="match status" value="1"/>
</dbReference>
<dbReference type="AlphaFoldDB" id="A0A7S9KYJ8"/>
<dbReference type="InterPro" id="IPR011976">
    <property type="entry name" value="Pept_M3B_oligopep-rel"/>
</dbReference>
<dbReference type="CDD" id="cd09606">
    <property type="entry name" value="M3B_PepF"/>
    <property type="match status" value="1"/>
</dbReference>
<keyword evidence="3 6" id="KW-0378">Hydrolase</keyword>
<proteinExistence type="inferred from homology"/>
<gene>
    <name evidence="8" type="ORF">IZT61_19630</name>
</gene>
<dbReference type="GO" id="GO:0046872">
    <property type="term" value="F:metal ion binding"/>
    <property type="evidence" value="ECO:0007669"/>
    <property type="project" value="UniProtKB-UniRule"/>
</dbReference>
<accession>A0A7S9KYJ8</accession>
<dbReference type="Gene3D" id="1.10.1370.30">
    <property type="match status" value="1"/>
</dbReference>
<evidence type="ECO:0000313" key="9">
    <source>
        <dbReference type="Proteomes" id="UP000594759"/>
    </source>
</evidence>